<accession>A0A0D2K5B9</accession>
<gene>
    <name evidence="1" type="ORF">J120_00485</name>
</gene>
<name>A0A0D2K5B9_9BACT</name>
<sequence length="420" mass="47324">MRYTHAIVLCIALGTGGIIYPYTILNTNFLRPYDSIVRPRYHVGCGLQVAVYGETGLSSAQGHFYRGGTSNILQIDAQTQDALAMLDGFPVDSAIGQKRIQVDATDDGIRGHFNLCGDLDFRFGGALSARYSFTPHFMISAYLPFYSARLHNVAWRDITQSITAQDIRVRTYLTQDIFSIVRQLGCLDLCGWNRTGLGDMALLAEWFGDYQQPNRQMLDNVRLNGRGGLILPTGRKSDPDRLFAFAFGHDGATGILFGGGIDVLMARILQVGVDVELLHLFGNTRERRIKVAFEQTEQLLLAKTSVYRDWGLTQRFNVYAQFYRFYRGLSLLAGYQFYKHGRDRIAFKTCAFSQEIANTSPSLNEVIIHQVQLTASFDPWYDPCLNHKVRPYVELYARLPFRAKNAVTAPMVGIVFALDF</sequence>
<dbReference type="eggNOG" id="ENOG5033W80">
    <property type="taxonomic scope" value="Bacteria"/>
</dbReference>
<comment type="caution">
    <text evidence="1">The sequence shown here is derived from an EMBL/GenBank/DDBJ whole genome shotgun (WGS) entry which is preliminary data.</text>
</comment>
<proteinExistence type="predicted"/>
<keyword evidence="2" id="KW-1185">Reference proteome</keyword>
<reference evidence="1 2" key="1">
    <citation type="journal article" date="2013" name="Proc. Natl. Acad. Sci. U.S.A.">
        <title>Candidate phylum TM6 genome recovered from a hospital sink biofilm provides genomic insights into this uncultivated phylum.</title>
        <authorList>
            <person name="McLean J.S."/>
            <person name="Lombardo M.J."/>
            <person name="Badger J.H."/>
            <person name="Edlund A."/>
            <person name="Novotny M."/>
            <person name="Yee-Greenbaum J."/>
            <person name="Vyahhi N."/>
            <person name="Hall A.P."/>
            <person name="Yang Y."/>
            <person name="Dupont C.L."/>
            <person name="Ziegler M.G."/>
            <person name="Chitsaz H."/>
            <person name="Allen A.E."/>
            <person name="Yooseph S."/>
            <person name="Tesler G."/>
            <person name="Pevzner P.A."/>
            <person name="Friedman R.M."/>
            <person name="Nealson K.H."/>
            <person name="Venter J.C."/>
            <person name="Lasken R.S."/>
        </authorList>
    </citation>
    <scope>NUCLEOTIDE SEQUENCE [LARGE SCALE GENOMIC DNA]</scope>
    <source>
        <strain evidence="1 2">TM6SC1</strain>
    </source>
</reference>
<protein>
    <submittedName>
        <fullName evidence="1">Uncharacterized protein</fullName>
    </submittedName>
</protein>
<evidence type="ECO:0000313" key="1">
    <source>
        <dbReference type="EMBL" id="KIX85442.1"/>
    </source>
</evidence>
<evidence type="ECO:0000313" key="2">
    <source>
        <dbReference type="Proteomes" id="UP000032214"/>
    </source>
</evidence>
<dbReference type="AlphaFoldDB" id="A0A0D2K5B9"/>
<organism evidence="1 2">
    <name type="scientific">candidate division TM6 bacterium JCVI TM6SC1</name>
    <dbReference type="NCBI Taxonomy" id="1306947"/>
    <lineage>
        <taxon>Bacteria</taxon>
        <taxon>Candidatus Babelota</taxon>
        <taxon>Vermiphilus</taxon>
    </lineage>
</organism>
<dbReference type="EMBL" id="ARQD01000001">
    <property type="protein sequence ID" value="KIX85442.1"/>
    <property type="molecule type" value="Genomic_DNA"/>
</dbReference>
<dbReference type="Proteomes" id="UP000032214">
    <property type="component" value="Unassembled WGS sequence"/>
</dbReference>